<proteinExistence type="predicted"/>
<dbReference type="RefSeq" id="WP_132689219.1">
    <property type="nucleotide sequence ID" value="NZ_SKBU01000008.1"/>
</dbReference>
<evidence type="ECO:0000259" key="2">
    <source>
        <dbReference type="Pfam" id="PF09851"/>
    </source>
</evidence>
<feature type="transmembrane region" description="Helical" evidence="1">
    <location>
        <begin position="59"/>
        <end position="85"/>
    </location>
</feature>
<accession>A0A4R1BQK7</accession>
<dbReference type="Pfam" id="PF09851">
    <property type="entry name" value="SHOCT"/>
    <property type="match status" value="1"/>
</dbReference>
<gene>
    <name evidence="3" type="ORF">E0L93_04775</name>
</gene>
<comment type="caution">
    <text evidence="3">The sequence shown here is derived from an EMBL/GenBank/DDBJ whole genome shotgun (WGS) entry which is preliminary data.</text>
</comment>
<name>A0A4R1BQK7_9ACTN</name>
<keyword evidence="1" id="KW-1133">Transmembrane helix</keyword>
<keyword evidence="1" id="KW-0812">Transmembrane</keyword>
<dbReference type="OrthoDB" id="3748887at2"/>
<evidence type="ECO:0000313" key="4">
    <source>
        <dbReference type="Proteomes" id="UP000295244"/>
    </source>
</evidence>
<evidence type="ECO:0000313" key="3">
    <source>
        <dbReference type="EMBL" id="TCJ19465.1"/>
    </source>
</evidence>
<reference evidence="3 4" key="1">
    <citation type="submission" date="2019-03" db="EMBL/GenBank/DDBJ databases">
        <title>Whole genome sequence of a novel Rubrobacter taiwanensis strain, isolated from Yellowstone National Park.</title>
        <authorList>
            <person name="Freed S."/>
            <person name="Ramaley R.F."/>
            <person name="Kyndt J.A."/>
        </authorList>
    </citation>
    <scope>NUCLEOTIDE SEQUENCE [LARGE SCALE GENOMIC DNA]</scope>
    <source>
        <strain evidence="3 4">Yellowstone</strain>
    </source>
</reference>
<keyword evidence="4" id="KW-1185">Reference proteome</keyword>
<protein>
    <recommendedName>
        <fullName evidence="2">SHOCT domain-containing protein</fullName>
    </recommendedName>
</protein>
<keyword evidence="1" id="KW-0472">Membrane</keyword>
<sequence>MSDGTKTVLGALGGFLLLLVLLAILAGSGLFGGGSMMGPGGMMDDWGWGPGGMMDGGRGFFGILWTLVPLLFWGGLIALIVWAVVRITSGQGSSDDHRARAGSAEEILRERFARGEIDAEEYERSLEVLRGEGSA</sequence>
<dbReference type="InterPro" id="IPR018649">
    <property type="entry name" value="SHOCT"/>
</dbReference>
<dbReference type="EMBL" id="SKBU01000008">
    <property type="protein sequence ID" value="TCJ19465.1"/>
    <property type="molecule type" value="Genomic_DNA"/>
</dbReference>
<feature type="domain" description="SHOCT" evidence="2">
    <location>
        <begin position="104"/>
        <end position="129"/>
    </location>
</feature>
<dbReference type="AlphaFoldDB" id="A0A4R1BQK7"/>
<organism evidence="3 4">
    <name type="scientific">Rubrobacter taiwanensis</name>
    <dbReference type="NCBI Taxonomy" id="185139"/>
    <lineage>
        <taxon>Bacteria</taxon>
        <taxon>Bacillati</taxon>
        <taxon>Actinomycetota</taxon>
        <taxon>Rubrobacteria</taxon>
        <taxon>Rubrobacterales</taxon>
        <taxon>Rubrobacteraceae</taxon>
        <taxon>Rubrobacter</taxon>
    </lineage>
</organism>
<dbReference type="Proteomes" id="UP000295244">
    <property type="component" value="Unassembled WGS sequence"/>
</dbReference>
<evidence type="ECO:0000256" key="1">
    <source>
        <dbReference type="SAM" id="Phobius"/>
    </source>
</evidence>